<dbReference type="Gene3D" id="1.10.101.10">
    <property type="entry name" value="PGBD-like superfamily/PGBD"/>
    <property type="match status" value="1"/>
</dbReference>
<dbReference type="InterPro" id="IPR010618">
    <property type="entry name" value="RPF"/>
</dbReference>
<dbReference type="EMBL" id="JBHSWJ010000002">
    <property type="protein sequence ID" value="MFC6715287.1"/>
    <property type="molecule type" value="Genomic_DNA"/>
</dbReference>
<dbReference type="InterPro" id="IPR023346">
    <property type="entry name" value="Lysozyme-like_dom_sf"/>
</dbReference>
<gene>
    <name evidence="5" type="ORF">ACFQBT_16290</name>
</gene>
<sequence length="260" mass="27157">MRYTPKHAAPKQSVAARRTATAVAVGASTLGAGMIAGTASAHAATVSVAPAVAPATVTVKAASSGVKLAVDGVIGPKTTRALQRWVGVSQTGSMNLSTRKALQKKVGTTRDGVIGPKTVAALQKKIGISRDGARYLNGRTVKGLQSYLNRTLKLTGTAPVSSSKPTGGTSRGGERLNLARAAMWDRIAWCESGRRWGLVASNRTGTYYGGLMMTHDAWRIGGGLAFSYNANQSSREEQITVANNLYAQLGLKPWSCAWAA</sequence>
<evidence type="ECO:0000313" key="5">
    <source>
        <dbReference type="EMBL" id="MFC6715287.1"/>
    </source>
</evidence>
<keyword evidence="2" id="KW-0378">Hydrolase</keyword>
<feature type="signal peptide" evidence="3">
    <location>
        <begin position="1"/>
        <end position="43"/>
    </location>
</feature>
<comment type="similarity">
    <text evidence="1">Belongs to the transglycosylase family. Rpf subfamily.</text>
</comment>
<proteinExistence type="inferred from homology"/>
<protein>
    <submittedName>
        <fullName evidence="5">Transglycosylase family protein</fullName>
    </submittedName>
</protein>
<organism evidence="5 6">
    <name type="scientific">Branchiibius cervicis</name>
    <dbReference type="NCBI Taxonomy" id="908252"/>
    <lineage>
        <taxon>Bacteria</taxon>
        <taxon>Bacillati</taxon>
        <taxon>Actinomycetota</taxon>
        <taxon>Actinomycetes</taxon>
        <taxon>Micrococcales</taxon>
        <taxon>Dermacoccaceae</taxon>
        <taxon>Branchiibius</taxon>
    </lineage>
</organism>
<name>A0ABW2AW68_9MICO</name>
<dbReference type="SUPFAM" id="SSF53955">
    <property type="entry name" value="Lysozyme-like"/>
    <property type="match status" value="1"/>
</dbReference>
<comment type="caution">
    <text evidence="5">The sequence shown here is derived from an EMBL/GenBank/DDBJ whole genome shotgun (WGS) entry which is preliminary data.</text>
</comment>
<dbReference type="CDD" id="cd13925">
    <property type="entry name" value="RPF"/>
    <property type="match status" value="1"/>
</dbReference>
<evidence type="ECO:0000256" key="1">
    <source>
        <dbReference type="ARBA" id="ARBA00010830"/>
    </source>
</evidence>
<dbReference type="Proteomes" id="UP001596356">
    <property type="component" value="Unassembled WGS sequence"/>
</dbReference>
<keyword evidence="3" id="KW-0732">Signal</keyword>
<evidence type="ECO:0000313" key="6">
    <source>
        <dbReference type="Proteomes" id="UP001596356"/>
    </source>
</evidence>
<dbReference type="RefSeq" id="WP_377824285.1">
    <property type="nucleotide sequence ID" value="NZ_JBHSWJ010000002.1"/>
</dbReference>
<dbReference type="Pfam" id="PF06737">
    <property type="entry name" value="Transglycosylas"/>
    <property type="match status" value="1"/>
</dbReference>
<evidence type="ECO:0000256" key="2">
    <source>
        <dbReference type="ARBA" id="ARBA00022801"/>
    </source>
</evidence>
<evidence type="ECO:0000256" key="3">
    <source>
        <dbReference type="SAM" id="SignalP"/>
    </source>
</evidence>
<keyword evidence="6" id="KW-1185">Reference proteome</keyword>
<dbReference type="Gene3D" id="1.10.530.10">
    <property type="match status" value="1"/>
</dbReference>
<evidence type="ECO:0000259" key="4">
    <source>
        <dbReference type="Pfam" id="PF06737"/>
    </source>
</evidence>
<feature type="chain" id="PRO_5047029501" evidence="3">
    <location>
        <begin position="44"/>
        <end position="260"/>
    </location>
</feature>
<reference evidence="6" key="1">
    <citation type="journal article" date="2019" name="Int. J. Syst. Evol. Microbiol.">
        <title>The Global Catalogue of Microorganisms (GCM) 10K type strain sequencing project: providing services to taxonomists for standard genome sequencing and annotation.</title>
        <authorList>
            <consortium name="The Broad Institute Genomics Platform"/>
            <consortium name="The Broad Institute Genome Sequencing Center for Infectious Disease"/>
            <person name="Wu L."/>
            <person name="Ma J."/>
        </authorList>
    </citation>
    <scope>NUCLEOTIDE SEQUENCE [LARGE SCALE GENOMIC DNA]</scope>
    <source>
        <strain evidence="6">NBRC 106593</strain>
    </source>
</reference>
<accession>A0ABW2AW68</accession>
<feature type="domain" description="Resuscitation-promoting factor core lysozyme-like" evidence="4">
    <location>
        <begin position="179"/>
        <end position="256"/>
    </location>
</feature>
<dbReference type="InterPro" id="IPR036366">
    <property type="entry name" value="PGBDSf"/>
</dbReference>